<dbReference type="GeneID" id="24922307"/>
<dbReference type="InParanoid" id="D8LWW9"/>
<dbReference type="OrthoDB" id="418131at2759"/>
<protein>
    <recommendedName>
        <fullName evidence="2">STEEP1 domain-containing protein</fullName>
    </recommendedName>
</protein>
<gene>
    <name evidence="3" type="ORF">GSBLH_T00006182001</name>
</gene>
<evidence type="ECO:0000259" key="2">
    <source>
        <dbReference type="Pfam" id="PF25809"/>
    </source>
</evidence>
<dbReference type="InterPro" id="IPR057965">
    <property type="entry name" value="STEEP1_dom"/>
</dbReference>
<proteinExistence type="inferred from homology"/>
<dbReference type="InterPro" id="IPR029704">
    <property type="entry name" value="STEEP-like"/>
</dbReference>
<evidence type="ECO:0000313" key="4">
    <source>
        <dbReference type="Proteomes" id="UP000008312"/>
    </source>
</evidence>
<evidence type="ECO:0000313" key="3">
    <source>
        <dbReference type="EMBL" id="CBK20764.2"/>
    </source>
</evidence>
<dbReference type="GO" id="GO:0090158">
    <property type="term" value="P:endoplasmic reticulum membrane organization"/>
    <property type="evidence" value="ECO:0007669"/>
    <property type="project" value="TreeGrafter"/>
</dbReference>
<organism evidence="3">
    <name type="scientific">Blastocystis hominis</name>
    <dbReference type="NCBI Taxonomy" id="12968"/>
    <lineage>
        <taxon>Eukaryota</taxon>
        <taxon>Sar</taxon>
        <taxon>Stramenopiles</taxon>
        <taxon>Bigyra</taxon>
        <taxon>Opalozoa</taxon>
        <taxon>Opalinata</taxon>
        <taxon>Blastocystidae</taxon>
        <taxon>Blastocystis</taxon>
    </lineage>
</organism>
<name>D8LWW9_BLAHO</name>
<comment type="similarity">
    <text evidence="1">Belongs to the STEEP1 family.</text>
</comment>
<keyword evidence="4" id="KW-1185">Reference proteome</keyword>
<dbReference type="GO" id="GO:0005737">
    <property type="term" value="C:cytoplasm"/>
    <property type="evidence" value="ECO:0007669"/>
    <property type="project" value="GOC"/>
</dbReference>
<reference evidence="3" key="1">
    <citation type="submission" date="2010-02" db="EMBL/GenBank/DDBJ databases">
        <title>Sequencing and annotation of the Blastocystis hominis genome.</title>
        <authorList>
            <person name="Wincker P."/>
        </authorList>
    </citation>
    <scope>NUCLEOTIDE SEQUENCE</scope>
    <source>
        <strain evidence="3">Singapore isolate B</strain>
    </source>
</reference>
<dbReference type="EMBL" id="FN668639">
    <property type="protein sequence ID" value="CBK20764.2"/>
    <property type="molecule type" value="Genomic_DNA"/>
</dbReference>
<dbReference type="PANTHER" id="PTHR46355">
    <property type="entry name" value="UPF0428 PROTEIN CXORF56"/>
    <property type="match status" value="1"/>
</dbReference>
<dbReference type="AlphaFoldDB" id="D8LWW9"/>
<dbReference type="Pfam" id="PF25809">
    <property type="entry name" value="STEEP1"/>
    <property type="match status" value="1"/>
</dbReference>
<accession>D8LWW9</accession>
<dbReference type="PANTHER" id="PTHR46355:SF1">
    <property type="entry name" value="STING ER EXIT PROTEIN"/>
    <property type="match status" value="1"/>
</dbReference>
<feature type="domain" description="STEEP1" evidence="2">
    <location>
        <begin position="35"/>
        <end position="135"/>
    </location>
</feature>
<dbReference type="Proteomes" id="UP000008312">
    <property type="component" value="Unassembled WGS sequence"/>
</dbReference>
<dbReference type="GO" id="GO:0006888">
    <property type="term" value="P:endoplasmic reticulum to Golgi vesicle-mediated transport"/>
    <property type="evidence" value="ECO:0007669"/>
    <property type="project" value="TreeGrafter"/>
</dbReference>
<evidence type="ECO:0000256" key="1">
    <source>
        <dbReference type="ARBA" id="ARBA00024205"/>
    </source>
</evidence>
<dbReference type="RefSeq" id="XP_012894812.1">
    <property type="nucleotide sequence ID" value="XM_013039358.1"/>
</dbReference>
<sequence>MVGRERSRVTFQSEKKRLEYIYREYPPDTDEAKINEMCVLFCKYCGEYVLILPHALETYPIRKRDMSRVIEESENDFRWNLHYEGDTYVRRENGIEKQCRLYCNHCKLFVAYRLTPPGKESKYFYIVKGSLTTDPDVMMHEVKNYKLQIPPFIQRDPDDPSRSSLVFLNVAYGKEANRIVGVSDDLLNIELTCAFSLHFIILIDPYVEEGRANALLIHFLSTLLNIPNINCSLMYKDSKLAMKIEDIDYEDLFVKLQTVMLK</sequence>